<dbReference type="Proteomes" id="UP000444316">
    <property type="component" value="Unassembled WGS sequence"/>
</dbReference>
<dbReference type="Pfam" id="PF00515">
    <property type="entry name" value="TPR_1"/>
    <property type="match status" value="1"/>
</dbReference>
<comment type="caution">
    <text evidence="2">The sequence shown here is derived from an EMBL/GenBank/DDBJ whole genome shotgun (WGS) entry which is preliminary data.</text>
</comment>
<dbReference type="SUPFAM" id="SSF48452">
    <property type="entry name" value="TPR-like"/>
    <property type="match status" value="1"/>
</dbReference>
<dbReference type="PANTHER" id="PTHR44366:SF1">
    <property type="entry name" value="UDP-N-ACETYLGLUCOSAMINE--PEPTIDE N-ACETYLGLUCOSAMINYLTRANSFERASE 110 KDA SUBUNIT"/>
    <property type="match status" value="1"/>
</dbReference>
<keyword evidence="3" id="KW-1185">Reference proteome</keyword>
<accession>A0A845I5P9</accession>
<dbReference type="InterPro" id="IPR019734">
    <property type="entry name" value="TPR_rpt"/>
</dbReference>
<keyword evidence="1" id="KW-0802">TPR repeat</keyword>
<dbReference type="AlphaFoldDB" id="A0A845I5P9"/>
<dbReference type="Gene3D" id="1.25.40.10">
    <property type="entry name" value="Tetratricopeptide repeat domain"/>
    <property type="match status" value="4"/>
</dbReference>
<dbReference type="GO" id="GO:0097363">
    <property type="term" value="F:protein O-acetylglucosaminyltransferase activity"/>
    <property type="evidence" value="ECO:0007669"/>
    <property type="project" value="TreeGrafter"/>
</dbReference>
<dbReference type="GO" id="GO:0006493">
    <property type="term" value="P:protein O-linked glycosylation"/>
    <property type="evidence" value="ECO:0007669"/>
    <property type="project" value="InterPro"/>
</dbReference>
<evidence type="ECO:0000313" key="3">
    <source>
        <dbReference type="Proteomes" id="UP000444316"/>
    </source>
</evidence>
<reference evidence="2" key="1">
    <citation type="submission" date="2019-12" db="EMBL/GenBank/DDBJ databases">
        <title>Novel species isolated from a subtropical stream in China.</title>
        <authorList>
            <person name="Lu H."/>
        </authorList>
    </citation>
    <scope>NUCLEOTIDE SEQUENCE [LARGE SCALE GENOMIC DNA]</scope>
    <source>
        <strain evidence="2">FT93W</strain>
    </source>
</reference>
<dbReference type="InterPro" id="IPR011990">
    <property type="entry name" value="TPR-like_helical_dom_sf"/>
</dbReference>
<dbReference type="InterPro" id="IPR029063">
    <property type="entry name" value="SAM-dependent_MTases_sf"/>
</dbReference>
<dbReference type="EMBL" id="WWCL01000004">
    <property type="protein sequence ID" value="MYN46996.1"/>
    <property type="molecule type" value="Genomic_DNA"/>
</dbReference>
<dbReference type="PANTHER" id="PTHR44366">
    <property type="entry name" value="UDP-N-ACETYLGLUCOSAMINE--PEPTIDE N-ACETYLGLUCOSAMINYLTRANSFERASE 110 KDA SUBUNIT"/>
    <property type="match status" value="1"/>
</dbReference>
<dbReference type="SMART" id="SM00028">
    <property type="entry name" value="TPR"/>
    <property type="match status" value="8"/>
</dbReference>
<feature type="repeat" description="TPR" evidence="1">
    <location>
        <begin position="111"/>
        <end position="144"/>
    </location>
</feature>
<dbReference type="Pfam" id="PF13432">
    <property type="entry name" value="TPR_16"/>
    <property type="match status" value="2"/>
</dbReference>
<sequence length="503" mass="54781">MTSNDTALIASLLQQALAHHQQGQLGAAQAFYRQVLALQPQQFDALHLLGVIARQQGDAAQAIDLITQALQLDSQQAKAHCNLGVALMDQGRAAEALASYDRALALQPDYAMAWSNRGNALHRLGQQEAALDSYQQALRYQPRYAEAHSNRAVVLQEMGRYLDALGAAEAALDLNDRHADAWLARGHALHCLRWLPEAVESFDRALHLRPDWAEAYAAQGAALHRLGELAPALDSYERALALQPRHPQWHTARGNTLRAMQRHDEAAQAYRTALECGEQAETVAYALASVGAGEAPASLPAEYVRNLFDQYANHFDEHLLKVLDYQTPAHLARLLQQHPPSTPAPRDILDLGCGTGLCAPALRPLARKLCGVDLSPQMLEKAAQRQLYDELHCADLLAYLADQSDAWDLAVAADVFVYIGDLSAVFHAIARALRSGGQFCFSVEAASSGDYTLQASNRYAHSHAYLQRLASASGLQVLACEALTAREENGAPIQALALLLQKA</sequence>
<dbReference type="RefSeq" id="WP_161036432.1">
    <property type="nucleotide sequence ID" value="NZ_WWCL01000004.1"/>
</dbReference>
<dbReference type="Pfam" id="PF13489">
    <property type="entry name" value="Methyltransf_23"/>
    <property type="match status" value="1"/>
</dbReference>
<evidence type="ECO:0000256" key="1">
    <source>
        <dbReference type="PROSITE-ProRule" id="PRU00339"/>
    </source>
</evidence>
<dbReference type="PROSITE" id="PS50005">
    <property type="entry name" value="TPR"/>
    <property type="match status" value="5"/>
</dbReference>
<feature type="repeat" description="TPR" evidence="1">
    <location>
        <begin position="77"/>
        <end position="110"/>
    </location>
</feature>
<organism evidence="2 3">
    <name type="scientific">Duganella fentianensis</name>
    <dbReference type="NCBI Taxonomy" id="2692177"/>
    <lineage>
        <taxon>Bacteria</taxon>
        <taxon>Pseudomonadati</taxon>
        <taxon>Pseudomonadota</taxon>
        <taxon>Betaproteobacteria</taxon>
        <taxon>Burkholderiales</taxon>
        <taxon>Oxalobacteraceae</taxon>
        <taxon>Telluria group</taxon>
        <taxon>Duganella</taxon>
    </lineage>
</organism>
<protein>
    <submittedName>
        <fullName evidence="2">Tetratricopeptide repeat protein</fullName>
    </submittedName>
</protein>
<feature type="repeat" description="TPR" evidence="1">
    <location>
        <begin position="43"/>
        <end position="76"/>
    </location>
</feature>
<evidence type="ECO:0000313" key="2">
    <source>
        <dbReference type="EMBL" id="MYN46996.1"/>
    </source>
</evidence>
<dbReference type="SUPFAM" id="SSF53335">
    <property type="entry name" value="S-adenosyl-L-methionine-dependent methyltransferases"/>
    <property type="match status" value="1"/>
</dbReference>
<feature type="repeat" description="TPR" evidence="1">
    <location>
        <begin position="213"/>
        <end position="246"/>
    </location>
</feature>
<dbReference type="CDD" id="cd02440">
    <property type="entry name" value="AdoMet_MTases"/>
    <property type="match status" value="1"/>
</dbReference>
<name>A0A845I5P9_9BURK</name>
<dbReference type="Gene3D" id="3.40.50.150">
    <property type="entry name" value="Vaccinia Virus protein VP39"/>
    <property type="match status" value="1"/>
</dbReference>
<dbReference type="InterPro" id="IPR037919">
    <property type="entry name" value="OGT"/>
</dbReference>
<dbReference type="Pfam" id="PF13414">
    <property type="entry name" value="TPR_11"/>
    <property type="match status" value="1"/>
</dbReference>
<gene>
    <name evidence="2" type="ORF">GTP23_18290</name>
</gene>
<dbReference type="PROSITE" id="PS50293">
    <property type="entry name" value="TPR_REGION"/>
    <property type="match status" value="3"/>
</dbReference>
<proteinExistence type="predicted"/>
<feature type="repeat" description="TPR" evidence="1">
    <location>
        <begin position="179"/>
        <end position="212"/>
    </location>
</feature>